<dbReference type="SUPFAM" id="SSF52440">
    <property type="entry name" value="PreATP-grasp domain"/>
    <property type="match status" value="1"/>
</dbReference>
<dbReference type="InterPro" id="IPR011053">
    <property type="entry name" value="Single_hybrid_motif"/>
</dbReference>
<protein>
    <recommendedName>
        <fullName evidence="12">Methylcrotonoyl-CoA carboxylase 1 (alpha)</fullName>
    </recommendedName>
</protein>
<keyword evidence="3 6" id="KW-0547">Nucleotide-binding</keyword>
<dbReference type="InterPro" id="IPR005481">
    <property type="entry name" value="BC-like_N"/>
</dbReference>
<proteinExistence type="predicted"/>
<evidence type="ECO:0000313" key="11">
    <source>
        <dbReference type="Proteomes" id="UP000007875"/>
    </source>
</evidence>
<keyword evidence="5" id="KW-0092">Biotin</keyword>
<dbReference type="PROSITE" id="PS50979">
    <property type="entry name" value="BC"/>
    <property type="match status" value="1"/>
</dbReference>
<evidence type="ECO:0000259" key="8">
    <source>
        <dbReference type="PROSITE" id="PS50975"/>
    </source>
</evidence>
<dbReference type="GO" id="GO:0046872">
    <property type="term" value="F:metal ion binding"/>
    <property type="evidence" value="ECO:0007669"/>
    <property type="project" value="InterPro"/>
</dbReference>
<dbReference type="InterPro" id="IPR000089">
    <property type="entry name" value="Biotin_lipoyl"/>
</dbReference>
<feature type="domain" description="Lipoyl-binding" evidence="7">
    <location>
        <begin position="640"/>
        <end position="712"/>
    </location>
</feature>
<dbReference type="InterPro" id="IPR005482">
    <property type="entry name" value="Biotin_COase_C"/>
</dbReference>
<dbReference type="InParanoid" id="H2Z354"/>
<dbReference type="Pfam" id="PF00364">
    <property type="entry name" value="Biotin_lipoyl"/>
    <property type="match status" value="1"/>
</dbReference>
<dbReference type="SUPFAM" id="SSF51246">
    <property type="entry name" value="Rudiment single hybrid motif"/>
    <property type="match status" value="1"/>
</dbReference>
<evidence type="ECO:0000256" key="2">
    <source>
        <dbReference type="ARBA" id="ARBA00022598"/>
    </source>
</evidence>
<dbReference type="PROSITE" id="PS00188">
    <property type="entry name" value="BIOTIN"/>
    <property type="match status" value="1"/>
</dbReference>
<dbReference type="GO" id="GO:0004485">
    <property type="term" value="F:methylcrotonoyl-CoA carboxylase activity"/>
    <property type="evidence" value="ECO:0007669"/>
    <property type="project" value="TreeGrafter"/>
</dbReference>
<dbReference type="CDD" id="cd06850">
    <property type="entry name" value="biotinyl_domain"/>
    <property type="match status" value="1"/>
</dbReference>
<dbReference type="InterPro" id="IPR005479">
    <property type="entry name" value="CPAse_ATP-bd"/>
</dbReference>
<dbReference type="eggNOG" id="KOG0238">
    <property type="taxonomic scope" value="Eukaryota"/>
</dbReference>
<sequence length="714" mass="78107">SRSKYVANSYFLRHYTSQALAFKENVQETQISKLLIANRGEIACRVMKTAKQMGIQTVAVYSEVDRQQMHVQMADEAYFIGPAASEKSYLNMDKIIEVAKASGCEAIHPGYGFLSENAEFAELCLGNGLVFVGPPASAIRDMGVKSTSKRIMSDADVPIIQGYHGEEQSDSRLLQEAKKIGFPVMIKAVRGGGGKGMRIAASEDVFLEQLSSARREAKASFNDEVMLVEKYVDRPRHVEVQVFGDHHGNAVHLFERDCSVQRRHQKIIEESPAPGISLSTRMKLGEAAVRAAKAVGYVGAGTVEFVMDPEQNFYFMEMNTRLQVEHPVTEMVTGTDLVEWQLLVAQGNPIPSNQSEVNDRLSGHAFEARIYAEDPDNDFMPGAGLLTHLSAPNATPNLRVETGVRQGDEVSSYYDPMIAKLVVWGKDRSTALRGLLRGLGEYAIVGPDTNIKFLQRLSKHPSFKLGDVHTGFIDQHNDALFPNKDGKIRPRVACRAALAYFLSLPQPSGGDPFVDCSDFQINIPSPTSVVLSVDDCDITVVANPCENGDYVMTVHGDVNEGDNEMLVSGTLDRDASTSSVYLSTSIDDVIMKEKIVIVPGTMGVRNAEPDTIHLYPTNGDESVKFTLKLPRYVTQSAGGAVSSGDPVAPSVGNIIKILVEKGEQVAQGQPLVAMEVMKMEHVIRAPHDAAVESILVDVNEHVEKNTLLVKLVKK</sequence>
<dbReference type="GO" id="GO:0005524">
    <property type="term" value="F:ATP binding"/>
    <property type="evidence" value="ECO:0007669"/>
    <property type="project" value="UniProtKB-UniRule"/>
</dbReference>
<dbReference type="SMART" id="SM00878">
    <property type="entry name" value="Biotin_carb_C"/>
    <property type="match status" value="1"/>
</dbReference>
<dbReference type="InterPro" id="IPR011761">
    <property type="entry name" value="ATP-grasp"/>
</dbReference>
<dbReference type="Pfam" id="PF02786">
    <property type="entry name" value="CPSase_L_D2"/>
    <property type="match status" value="1"/>
</dbReference>
<comment type="cofactor">
    <cofactor evidence="1">
        <name>biotin</name>
        <dbReference type="ChEBI" id="CHEBI:57586"/>
    </cofactor>
</comment>
<dbReference type="Proteomes" id="UP000007875">
    <property type="component" value="Unassembled WGS sequence"/>
</dbReference>
<evidence type="ECO:0000259" key="7">
    <source>
        <dbReference type="PROSITE" id="PS50968"/>
    </source>
</evidence>
<keyword evidence="11" id="KW-1185">Reference proteome</keyword>
<dbReference type="Pfam" id="PF00289">
    <property type="entry name" value="Biotin_carb_N"/>
    <property type="match status" value="1"/>
</dbReference>
<dbReference type="PANTHER" id="PTHR18866:SF33">
    <property type="entry name" value="METHYLCROTONOYL-COA CARBOXYLASE SUBUNIT ALPHA, MITOCHONDRIAL-RELATED"/>
    <property type="match status" value="1"/>
</dbReference>
<dbReference type="FunFam" id="3.40.50.20:FF:000010">
    <property type="entry name" value="Propionyl-CoA carboxylase subunit alpha"/>
    <property type="match status" value="1"/>
</dbReference>
<dbReference type="SUPFAM" id="SSF56059">
    <property type="entry name" value="Glutathione synthetase ATP-binding domain-like"/>
    <property type="match status" value="1"/>
</dbReference>
<feature type="domain" description="ATP-grasp" evidence="8">
    <location>
        <begin position="149"/>
        <end position="346"/>
    </location>
</feature>
<organism evidence="10 11">
    <name type="scientific">Ciona savignyi</name>
    <name type="common">Pacific transparent sea squirt</name>
    <dbReference type="NCBI Taxonomy" id="51511"/>
    <lineage>
        <taxon>Eukaryota</taxon>
        <taxon>Metazoa</taxon>
        <taxon>Chordata</taxon>
        <taxon>Tunicata</taxon>
        <taxon>Ascidiacea</taxon>
        <taxon>Phlebobranchia</taxon>
        <taxon>Cionidae</taxon>
        <taxon>Ciona</taxon>
    </lineage>
</organism>
<dbReference type="PROSITE" id="PS50968">
    <property type="entry name" value="BIOTINYL_LIPOYL"/>
    <property type="match status" value="1"/>
</dbReference>
<keyword evidence="2" id="KW-0436">Ligase</keyword>
<reference evidence="10" key="3">
    <citation type="submission" date="2025-09" db="UniProtKB">
        <authorList>
            <consortium name="Ensembl"/>
        </authorList>
    </citation>
    <scope>IDENTIFICATION</scope>
</reference>
<feature type="domain" description="Biotin carboxylation" evidence="9">
    <location>
        <begin position="30"/>
        <end position="478"/>
    </location>
</feature>
<dbReference type="InterPro" id="IPR011764">
    <property type="entry name" value="Biotin_carboxylation_dom"/>
</dbReference>
<dbReference type="InterPro" id="IPR016185">
    <property type="entry name" value="PreATP-grasp_dom_sf"/>
</dbReference>
<dbReference type="PANTHER" id="PTHR18866">
    <property type="entry name" value="CARBOXYLASE:PYRUVATE/ACETYL-COA/PROPIONYL-COA CARBOXYLASE"/>
    <property type="match status" value="1"/>
</dbReference>
<dbReference type="InterPro" id="IPR001882">
    <property type="entry name" value="Biotin_BS"/>
</dbReference>
<evidence type="ECO:0000256" key="5">
    <source>
        <dbReference type="ARBA" id="ARBA00023267"/>
    </source>
</evidence>
<accession>H2Z354</accession>
<dbReference type="Gene3D" id="3.30.470.20">
    <property type="entry name" value="ATP-grasp fold, B domain"/>
    <property type="match status" value="1"/>
</dbReference>
<dbReference type="GeneTree" id="ENSGT00940000156941"/>
<dbReference type="Ensembl" id="ENSCSAVT00000012155.1">
    <property type="protein sequence ID" value="ENSCSAVP00000012016.1"/>
    <property type="gene ID" value="ENSCSAVG00000007062.1"/>
</dbReference>
<dbReference type="FunCoup" id="H2Z354">
    <property type="interactions" value="428"/>
</dbReference>
<dbReference type="PROSITE" id="PS50975">
    <property type="entry name" value="ATP_GRASP"/>
    <property type="match status" value="1"/>
</dbReference>
<dbReference type="FunFam" id="3.30.470.20:FF:000028">
    <property type="entry name" value="Methylcrotonoyl-CoA carboxylase subunit alpha, mitochondrial"/>
    <property type="match status" value="1"/>
</dbReference>
<reference evidence="11" key="1">
    <citation type="submission" date="2003-08" db="EMBL/GenBank/DDBJ databases">
        <authorList>
            <person name="Birren B."/>
            <person name="Nusbaum C."/>
            <person name="Abebe A."/>
            <person name="Abouelleil A."/>
            <person name="Adekoya E."/>
            <person name="Ait-zahra M."/>
            <person name="Allen N."/>
            <person name="Allen T."/>
            <person name="An P."/>
            <person name="Anderson M."/>
            <person name="Anderson S."/>
            <person name="Arachchi H."/>
            <person name="Armbruster J."/>
            <person name="Bachantsang P."/>
            <person name="Baldwin J."/>
            <person name="Barry A."/>
            <person name="Bayul T."/>
            <person name="Blitshsteyn B."/>
            <person name="Bloom T."/>
            <person name="Blye J."/>
            <person name="Boguslavskiy L."/>
            <person name="Borowsky M."/>
            <person name="Boukhgalter B."/>
            <person name="Brunache A."/>
            <person name="Butler J."/>
            <person name="Calixte N."/>
            <person name="Calvo S."/>
            <person name="Camarata J."/>
            <person name="Campo K."/>
            <person name="Chang J."/>
            <person name="Cheshatsang Y."/>
            <person name="Citroen M."/>
            <person name="Collymore A."/>
            <person name="Considine T."/>
            <person name="Cook A."/>
            <person name="Cooke P."/>
            <person name="Corum B."/>
            <person name="Cuomo C."/>
            <person name="David R."/>
            <person name="Dawoe T."/>
            <person name="Degray S."/>
            <person name="Dodge S."/>
            <person name="Dooley K."/>
            <person name="Dorje P."/>
            <person name="Dorjee K."/>
            <person name="Dorris L."/>
            <person name="Duffey N."/>
            <person name="Dupes A."/>
            <person name="Elkins T."/>
            <person name="Engels R."/>
            <person name="Erickson J."/>
            <person name="Farina A."/>
            <person name="Faro S."/>
            <person name="Ferreira P."/>
            <person name="Fischer H."/>
            <person name="Fitzgerald M."/>
            <person name="Foley K."/>
            <person name="Gage D."/>
            <person name="Galagan J."/>
            <person name="Gearin G."/>
            <person name="Gnerre S."/>
            <person name="Gnirke A."/>
            <person name="Goyette A."/>
            <person name="Graham J."/>
            <person name="Grandbois E."/>
            <person name="Gyaltsen K."/>
            <person name="Hafez N."/>
            <person name="Hagopian D."/>
            <person name="Hagos B."/>
            <person name="Hall J."/>
            <person name="Hatcher B."/>
            <person name="Heller A."/>
            <person name="Higgins H."/>
            <person name="Honan T."/>
            <person name="Horn A."/>
            <person name="Houde N."/>
            <person name="Hughes L."/>
            <person name="Hulme W."/>
            <person name="Husby E."/>
            <person name="Iliev I."/>
            <person name="Jaffe D."/>
            <person name="Jones C."/>
            <person name="Kamal M."/>
            <person name="Kamat A."/>
            <person name="Kamvysselis M."/>
            <person name="Karlsson E."/>
            <person name="Kells C."/>
            <person name="Kieu A."/>
            <person name="Kisner P."/>
            <person name="Kodira C."/>
            <person name="Kulbokas E."/>
            <person name="Labutti K."/>
            <person name="Lama D."/>
            <person name="Landers T."/>
            <person name="Leger J."/>
            <person name="Levine S."/>
            <person name="Lewis D."/>
            <person name="Lewis T."/>
            <person name="Lindblad-toh K."/>
            <person name="Liu X."/>
            <person name="Lokyitsang T."/>
            <person name="Lokyitsang Y."/>
            <person name="Lucien O."/>
            <person name="Lui A."/>
            <person name="Ma L.J."/>
            <person name="Mabbitt R."/>
            <person name="Macdonald J."/>
            <person name="Maclean C."/>
            <person name="Major J."/>
            <person name="Manning J."/>
            <person name="Marabella R."/>
            <person name="Maru K."/>
            <person name="Matthews C."/>
            <person name="Mauceli E."/>
            <person name="Mccarthy M."/>
            <person name="Mcdonough S."/>
            <person name="Mcghee T."/>
            <person name="Meldrim J."/>
            <person name="Meneus L."/>
            <person name="Mesirov J."/>
            <person name="Mihalev A."/>
            <person name="Mihova T."/>
            <person name="Mikkelsen T."/>
            <person name="Mlenga V."/>
            <person name="Moru K."/>
            <person name="Mozes J."/>
            <person name="Mulrain L."/>
            <person name="Munson G."/>
            <person name="Naylor J."/>
            <person name="Newes C."/>
            <person name="Nguyen C."/>
            <person name="Nguyen N."/>
            <person name="Nguyen T."/>
            <person name="Nicol R."/>
            <person name="Nielsen C."/>
            <person name="Nizzari M."/>
            <person name="Norbu C."/>
            <person name="Norbu N."/>
            <person name="O'donnell P."/>
            <person name="Okoawo O."/>
            <person name="O'leary S."/>
            <person name="Omotosho B."/>
            <person name="O'neill K."/>
            <person name="Osman S."/>
            <person name="Parker S."/>
            <person name="Perrin D."/>
            <person name="Phunkhang P."/>
            <person name="Piqani B."/>
            <person name="Purcell S."/>
            <person name="Rachupka T."/>
            <person name="Ramasamy U."/>
            <person name="Rameau R."/>
            <person name="Ray V."/>
            <person name="Raymond C."/>
            <person name="Retta R."/>
            <person name="Richardson S."/>
            <person name="Rise C."/>
            <person name="Rodriguez J."/>
            <person name="Rogers J."/>
            <person name="Rogov P."/>
            <person name="Rutman M."/>
            <person name="Schupbach R."/>
            <person name="Seaman C."/>
            <person name="Settipalli S."/>
            <person name="Sharpe T."/>
            <person name="Sheridan J."/>
            <person name="Sherpa N."/>
            <person name="Shi J."/>
            <person name="Smirnov S."/>
            <person name="Smith C."/>
            <person name="Sougnez C."/>
            <person name="Spencer B."/>
            <person name="Stalker J."/>
            <person name="Stange-thomann N."/>
            <person name="Stavropoulos S."/>
            <person name="Stetson K."/>
            <person name="Stone C."/>
            <person name="Stone S."/>
            <person name="Stubbs M."/>
            <person name="Talamas J."/>
            <person name="Tchuinga P."/>
            <person name="Tenzing P."/>
            <person name="Tesfaye S."/>
            <person name="Theodore J."/>
            <person name="Thoulutsang Y."/>
            <person name="Topham K."/>
            <person name="Towey S."/>
            <person name="Tsamla T."/>
            <person name="Tsomo N."/>
            <person name="Vallee D."/>
            <person name="Vassiliev H."/>
            <person name="Venkataraman V."/>
            <person name="Vinson J."/>
            <person name="Vo A."/>
            <person name="Wade C."/>
            <person name="Wang S."/>
            <person name="Wangchuk T."/>
            <person name="Wangdi T."/>
            <person name="Whittaker C."/>
            <person name="Wilkinson J."/>
            <person name="Wu Y."/>
            <person name="Wyman D."/>
            <person name="Yadav S."/>
            <person name="Yang S."/>
            <person name="Yang X."/>
            <person name="Yeager S."/>
            <person name="Yee E."/>
            <person name="Young G."/>
            <person name="Zainoun J."/>
            <person name="Zembeck L."/>
            <person name="Zimmer A."/>
            <person name="Zody M."/>
            <person name="Lander E."/>
        </authorList>
    </citation>
    <scope>NUCLEOTIDE SEQUENCE [LARGE SCALE GENOMIC DNA]</scope>
</reference>
<dbReference type="InterPro" id="IPR050856">
    <property type="entry name" value="Biotin_carboxylase_complex"/>
</dbReference>
<name>H2Z354_CIOSA</name>
<dbReference type="AlphaFoldDB" id="H2Z354"/>
<dbReference type="InterPro" id="IPR011054">
    <property type="entry name" value="Rudment_hybrid_motif"/>
</dbReference>
<dbReference type="PROSITE" id="PS00867">
    <property type="entry name" value="CPSASE_2"/>
    <property type="match status" value="1"/>
</dbReference>
<evidence type="ECO:0000256" key="6">
    <source>
        <dbReference type="PROSITE-ProRule" id="PRU00409"/>
    </source>
</evidence>
<dbReference type="GO" id="GO:0005739">
    <property type="term" value="C:mitochondrion"/>
    <property type="evidence" value="ECO:0007669"/>
    <property type="project" value="TreeGrafter"/>
</dbReference>
<dbReference type="Gene3D" id="2.40.50.100">
    <property type="match status" value="1"/>
</dbReference>
<evidence type="ECO:0000256" key="3">
    <source>
        <dbReference type="ARBA" id="ARBA00022741"/>
    </source>
</evidence>
<reference evidence="10" key="2">
    <citation type="submission" date="2025-08" db="UniProtKB">
        <authorList>
            <consortium name="Ensembl"/>
        </authorList>
    </citation>
    <scope>IDENTIFICATION</scope>
</reference>
<dbReference type="STRING" id="51511.ENSCSAVP00000012016"/>
<dbReference type="FunFam" id="3.30.1490.20:FF:000003">
    <property type="entry name" value="acetyl-CoA carboxylase isoform X1"/>
    <property type="match status" value="1"/>
</dbReference>
<dbReference type="SUPFAM" id="SSF51230">
    <property type="entry name" value="Single hybrid motif"/>
    <property type="match status" value="1"/>
</dbReference>
<keyword evidence="4 6" id="KW-0067">ATP-binding</keyword>
<dbReference type="Pfam" id="PF02785">
    <property type="entry name" value="Biotin_carb_C"/>
    <property type="match status" value="1"/>
</dbReference>
<evidence type="ECO:0008006" key="12">
    <source>
        <dbReference type="Google" id="ProtNLM"/>
    </source>
</evidence>
<dbReference type="OMA" id="IYYDPML"/>
<evidence type="ECO:0000313" key="10">
    <source>
        <dbReference type="Ensembl" id="ENSCSAVP00000012016.1"/>
    </source>
</evidence>
<evidence type="ECO:0000256" key="4">
    <source>
        <dbReference type="ARBA" id="ARBA00022840"/>
    </source>
</evidence>
<evidence type="ECO:0000256" key="1">
    <source>
        <dbReference type="ARBA" id="ARBA00001953"/>
    </source>
</evidence>
<evidence type="ECO:0000259" key="9">
    <source>
        <dbReference type="PROSITE" id="PS50979"/>
    </source>
</evidence>